<dbReference type="Proteomes" id="UP000657931">
    <property type="component" value="Unassembled WGS sequence"/>
</dbReference>
<dbReference type="NCBIfam" id="NF033524">
    <property type="entry name" value="lasso_PadeA_fam"/>
    <property type="match status" value="1"/>
</dbReference>
<feature type="compositionally biased region" description="Acidic residues" evidence="1">
    <location>
        <begin position="31"/>
        <end position="41"/>
    </location>
</feature>
<dbReference type="InterPro" id="IPR049825">
    <property type="entry name" value="Lasso_PadeA-like"/>
</dbReference>
<evidence type="ECO:0000256" key="1">
    <source>
        <dbReference type="SAM" id="MobiDB-lite"/>
    </source>
</evidence>
<accession>A0ABR8QU90</accession>
<evidence type="ECO:0000313" key="3">
    <source>
        <dbReference type="Proteomes" id="UP000657931"/>
    </source>
</evidence>
<gene>
    <name evidence="2" type="ORF">H9655_18885</name>
</gene>
<dbReference type="RefSeq" id="WP_191816807.1">
    <property type="nucleotide sequence ID" value="NZ_JACSQT010000012.1"/>
</dbReference>
<protein>
    <submittedName>
        <fullName evidence="2">Paeninodin family lasso peptide</fullName>
    </submittedName>
</protein>
<keyword evidence="3" id="KW-1185">Reference proteome</keyword>
<reference evidence="2 3" key="1">
    <citation type="submission" date="2020-08" db="EMBL/GenBank/DDBJ databases">
        <title>A Genomic Blueprint of the Chicken Gut Microbiome.</title>
        <authorList>
            <person name="Gilroy R."/>
            <person name="Ravi A."/>
            <person name="Getino M."/>
            <person name="Pursley I."/>
            <person name="Horton D.L."/>
            <person name="Alikhan N.-F."/>
            <person name="Baker D."/>
            <person name="Gharbi K."/>
            <person name="Hall N."/>
            <person name="Watson M."/>
            <person name="Adriaenssens E.M."/>
            <person name="Foster-Nyarko E."/>
            <person name="Jarju S."/>
            <person name="Secka A."/>
            <person name="Antonio M."/>
            <person name="Oren A."/>
            <person name="Chaudhuri R."/>
            <person name="La Ragione R.M."/>
            <person name="Hildebrand F."/>
            <person name="Pallen M.J."/>
        </authorList>
    </citation>
    <scope>NUCLEOTIDE SEQUENCE [LARGE SCALE GENOMIC DNA]</scope>
    <source>
        <strain evidence="2 3">Sa5YUA1</strain>
    </source>
</reference>
<proteinExistence type="predicted"/>
<evidence type="ECO:0000313" key="2">
    <source>
        <dbReference type="EMBL" id="MBD7939107.1"/>
    </source>
</evidence>
<feature type="region of interest" description="Disordered" evidence="1">
    <location>
        <begin position="20"/>
        <end position="41"/>
    </location>
</feature>
<dbReference type="EMBL" id="JACSQT010000012">
    <property type="protein sequence ID" value="MBD7939107.1"/>
    <property type="molecule type" value="Genomic_DNA"/>
</dbReference>
<name>A0ABR8QU90_9BACI</name>
<comment type="caution">
    <text evidence="2">The sequence shown here is derived from an EMBL/GenBank/DDBJ whole genome shotgun (WGS) entry which is preliminary data.</text>
</comment>
<sequence>MTKIWQTPILQELEIKRTMGGPGLQIPDAVQPDEDETIHYS</sequence>
<organism evidence="2 3">
    <name type="scientific">Cytobacillus stercorigallinarum</name>
    <dbReference type="NCBI Taxonomy" id="2762240"/>
    <lineage>
        <taxon>Bacteria</taxon>
        <taxon>Bacillati</taxon>
        <taxon>Bacillota</taxon>
        <taxon>Bacilli</taxon>
        <taxon>Bacillales</taxon>
        <taxon>Bacillaceae</taxon>
        <taxon>Cytobacillus</taxon>
    </lineage>
</organism>